<feature type="non-terminal residue" evidence="2">
    <location>
        <position position="495"/>
    </location>
</feature>
<dbReference type="AlphaFoldDB" id="X0RNG3"/>
<comment type="caution">
    <text evidence="2">The sequence shown here is derived from an EMBL/GenBank/DDBJ whole genome shotgun (WGS) entry which is preliminary data.</text>
</comment>
<reference evidence="2" key="1">
    <citation type="journal article" date="2014" name="Front. Microbiol.">
        <title>High frequency of phylogenetically diverse reductive dehalogenase-homologous genes in deep subseafloor sedimentary metagenomes.</title>
        <authorList>
            <person name="Kawai M."/>
            <person name="Futagami T."/>
            <person name="Toyoda A."/>
            <person name="Takaki Y."/>
            <person name="Nishi S."/>
            <person name="Hori S."/>
            <person name="Arai W."/>
            <person name="Tsubouchi T."/>
            <person name="Morono Y."/>
            <person name="Uchiyama I."/>
            <person name="Ito T."/>
            <person name="Fujiyama A."/>
            <person name="Inagaki F."/>
            <person name="Takami H."/>
        </authorList>
    </citation>
    <scope>NUCLEOTIDE SEQUENCE</scope>
    <source>
        <strain evidence="2">Expedition CK06-06</strain>
    </source>
</reference>
<feature type="domain" description="Pyrrolo-quinoline quinone repeat" evidence="1">
    <location>
        <begin position="136"/>
        <end position="341"/>
    </location>
</feature>
<evidence type="ECO:0000259" key="1">
    <source>
        <dbReference type="Pfam" id="PF13360"/>
    </source>
</evidence>
<proteinExistence type="predicted"/>
<protein>
    <recommendedName>
        <fullName evidence="1">Pyrrolo-quinoline quinone repeat domain-containing protein</fullName>
    </recommendedName>
</protein>
<gene>
    <name evidence="2" type="ORF">S01H1_05042</name>
</gene>
<dbReference type="Pfam" id="PF13360">
    <property type="entry name" value="PQQ_2"/>
    <property type="match status" value="1"/>
</dbReference>
<dbReference type="PANTHER" id="PTHR34512:SF30">
    <property type="entry name" value="OUTER MEMBRANE PROTEIN ASSEMBLY FACTOR BAMB"/>
    <property type="match status" value="1"/>
</dbReference>
<organism evidence="2">
    <name type="scientific">marine sediment metagenome</name>
    <dbReference type="NCBI Taxonomy" id="412755"/>
    <lineage>
        <taxon>unclassified sequences</taxon>
        <taxon>metagenomes</taxon>
        <taxon>ecological metagenomes</taxon>
    </lineage>
</organism>
<dbReference type="InterPro" id="IPR011047">
    <property type="entry name" value="Quinoprotein_ADH-like_sf"/>
</dbReference>
<dbReference type="PANTHER" id="PTHR34512">
    <property type="entry name" value="CELL SURFACE PROTEIN"/>
    <property type="match status" value="1"/>
</dbReference>
<evidence type="ECO:0000313" key="2">
    <source>
        <dbReference type="EMBL" id="GAF70359.1"/>
    </source>
</evidence>
<dbReference type="SUPFAM" id="SSF50998">
    <property type="entry name" value="Quinoprotein alcohol dehydrogenase-like"/>
    <property type="match status" value="1"/>
</dbReference>
<dbReference type="InterPro" id="IPR002372">
    <property type="entry name" value="PQQ_rpt_dom"/>
</dbReference>
<dbReference type="InterPro" id="IPR018391">
    <property type="entry name" value="PQQ_b-propeller_rpt"/>
</dbReference>
<sequence length="495" mass="53749">CIPLGLDGVVTGDVVVGRLTGDGEEMVFLGSSNGLYVVAPGGVAKSFVFTPFGVGYVSLIEDVSGDDVRDIVLTLNDADVPSLRCYDGATWQKIWHFAPTQRAFVDNVGWTQVQFGITDLQIAHGASSPHVVITADRSVFSLDAHNGELLWRMETASKLGSIAVVSDIVGDGVDEVVVASECGVLYLLDGITGTLRWSMKVREHTSVFPDGTSDTFQPRIGGVVSFDKDNGMVVVASGDGKVRLLNLRKREIDWEFSVITEGDVQEDLRVSVVPDVTGDGRQEILVSRGYAGSYPPLSGATEQTEVVLLDADGNQVWRKNLYLWRHYGAEVASLSKVPVILEPEGQEVRIVDVATGDLLQTLPVRTLSGGPALVKQFNEHSYLLISDDSDLTVISESGGMLWHYPRIDDVNVITSEFTGDETPDFLYCCAYGQGARAEMSEDGYRFDSGERSAVRLLSLVDGATTEEVWSYRLPHDDYVHSGGLYGIQKARDLVG</sequence>
<dbReference type="Gene3D" id="2.130.10.10">
    <property type="entry name" value="YVTN repeat-like/Quinoprotein amine dehydrogenase"/>
    <property type="match status" value="2"/>
</dbReference>
<name>X0RNG3_9ZZZZ</name>
<dbReference type="EMBL" id="BARS01002628">
    <property type="protein sequence ID" value="GAF70359.1"/>
    <property type="molecule type" value="Genomic_DNA"/>
</dbReference>
<dbReference type="SMART" id="SM00564">
    <property type="entry name" value="PQQ"/>
    <property type="match status" value="3"/>
</dbReference>
<feature type="non-terminal residue" evidence="2">
    <location>
        <position position="1"/>
    </location>
</feature>
<accession>X0RNG3</accession>
<dbReference type="InterPro" id="IPR015943">
    <property type="entry name" value="WD40/YVTN_repeat-like_dom_sf"/>
</dbReference>